<accession>A0A0E0EA32</accession>
<name>A0A0E0EA32_9ORYZ</name>
<dbReference type="Gramene" id="OMERI07G08490.2">
    <property type="protein sequence ID" value="OMERI07G08490.2"/>
    <property type="gene ID" value="OMERI07G08490"/>
</dbReference>
<dbReference type="InterPro" id="IPR010530">
    <property type="entry name" value="B12D"/>
</dbReference>
<dbReference type="HOGENOM" id="CLU_1350796_0_0_1"/>
<reference evidence="1" key="1">
    <citation type="submission" date="2015-04" db="UniProtKB">
        <authorList>
            <consortium name="EnsemblPlants"/>
        </authorList>
    </citation>
    <scope>IDENTIFICATION</scope>
</reference>
<proteinExistence type="predicted"/>
<dbReference type="Proteomes" id="UP000008021">
    <property type="component" value="Chromosome 7"/>
</dbReference>
<reference evidence="1" key="2">
    <citation type="submission" date="2018-05" db="EMBL/GenBank/DDBJ databases">
        <title>OmerRS3 (Oryza meridionalis Reference Sequence Version 3).</title>
        <authorList>
            <person name="Zhang J."/>
            <person name="Kudrna D."/>
            <person name="Lee S."/>
            <person name="Talag J."/>
            <person name="Welchert J."/>
            <person name="Wing R.A."/>
        </authorList>
    </citation>
    <scope>NUCLEOTIDE SEQUENCE [LARGE SCALE GENOMIC DNA]</scope>
    <source>
        <strain evidence="1">cv. OR44</strain>
    </source>
</reference>
<keyword evidence="2" id="KW-1185">Reference proteome</keyword>
<dbReference type="STRING" id="40149.A0A0E0EA32"/>
<dbReference type="Pfam" id="PF06522">
    <property type="entry name" value="B12D"/>
    <property type="match status" value="1"/>
</dbReference>
<dbReference type="EnsemblPlants" id="OMERI07G08490.2">
    <property type="protein sequence ID" value="OMERI07G08490.2"/>
    <property type="gene ID" value="OMERI07G08490"/>
</dbReference>
<evidence type="ECO:0000313" key="2">
    <source>
        <dbReference type="Proteomes" id="UP000008021"/>
    </source>
</evidence>
<evidence type="ECO:0000313" key="1">
    <source>
        <dbReference type="EnsemblPlants" id="OMERI07G08490.2"/>
    </source>
</evidence>
<dbReference type="AlphaFoldDB" id="A0A0E0EA32"/>
<dbReference type="PANTHER" id="PTHR33417">
    <property type="entry name" value="G-BOX BINDING PROTEIN"/>
    <property type="match status" value="1"/>
</dbReference>
<sequence length="203" mass="21620">MASRWIRPEVYPLFATTGVAVGICAMQLVRNITTNPEVSFEEFGTEQVAPMLQTVDDAAAGDGCGVAFSSSQWALLPQTLEHELEANGIVAGRRDGGRAARRSLARRRSWWWGRGSTPTPTGDFAPLHHQAICSSPCRPSRLYVPMRSRVVTPIHTGRRTDLPHGSGVETSATGTGFFRALDSADAAVACRNTGTTPLAGGAG</sequence>
<protein>
    <submittedName>
        <fullName evidence="1">Uncharacterized protein</fullName>
    </submittedName>
</protein>
<organism evidence="1">
    <name type="scientific">Oryza meridionalis</name>
    <dbReference type="NCBI Taxonomy" id="40149"/>
    <lineage>
        <taxon>Eukaryota</taxon>
        <taxon>Viridiplantae</taxon>
        <taxon>Streptophyta</taxon>
        <taxon>Embryophyta</taxon>
        <taxon>Tracheophyta</taxon>
        <taxon>Spermatophyta</taxon>
        <taxon>Magnoliopsida</taxon>
        <taxon>Liliopsida</taxon>
        <taxon>Poales</taxon>
        <taxon>Poaceae</taxon>
        <taxon>BOP clade</taxon>
        <taxon>Oryzoideae</taxon>
        <taxon>Oryzeae</taxon>
        <taxon>Oryzinae</taxon>
        <taxon>Oryza</taxon>
    </lineage>
</organism>